<reference evidence="2 3" key="1">
    <citation type="submission" date="2024-01" db="EMBL/GenBank/DDBJ databases">
        <title>The genomes of 5 underutilized Papilionoideae crops provide insights into root nodulation and disease resistanc.</title>
        <authorList>
            <person name="Yuan L."/>
        </authorList>
    </citation>
    <scope>NUCLEOTIDE SEQUENCE [LARGE SCALE GENOMIC DNA]</scope>
    <source>
        <strain evidence="2">ZHUSHIDOU_FW_LH</strain>
        <tissue evidence="2">Leaf</tissue>
    </source>
</reference>
<feature type="transmembrane region" description="Helical" evidence="1">
    <location>
        <begin position="69"/>
        <end position="87"/>
    </location>
</feature>
<dbReference type="AlphaFoldDB" id="A0AAN9IFQ6"/>
<dbReference type="Proteomes" id="UP001372338">
    <property type="component" value="Unassembled WGS sequence"/>
</dbReference>
<proteinExistence type="predicted"/>
<evidence type="ECO:0008006" key="4">
    <source>
        <dbReference type="Google" id="ProtNLM"/>
    </source>
</evidence>
<keyword evidence="1" id="KW-0812">Transmembrane</keyword>
<evidence type="ECO:0000256" key="1">
    <source>
        <dbReference type="SAM" id="Phobius"/>
    </source>
</evidence>
<keyword evidence="1" id="KW-1133">Transmembrane helix</keyword>
<keyword evidence="3" id="KW-1185">Reference proteome</keyword>
<dbReference type="EMBL" id="JAYWIO010000003">
    <property type="protein sequence ID" value="KAK7276759.1"/>
    <property type="molecule type" value="Genomic_DNA"/>
</dbReference>
<organism evidence="2 3">
    <name type="scientific">Crotalaria pallida</name>
    <name type="common">Smooth rattlebox</name>
    <name type="synonym">Crotalaria striata</name>
    <dbReference type="NCBI Taxonomy" id="3830"/>
    <lineage>
        <taxon>Eukaryota</taxon>
        <taxon>Viridiplantae</taxon>
        <taxon>Streptophyta</taxon>
        <taxon>Embryophyta</taxon>
        <taxon>Tracheophyta</taxon>
        <taxon>Spermatophyta</taxon>
        <taxon>Magnoliopsida</taxon>
        <taxon>eudicotyledons</taxon>
        <taxon>Gunneridae</taxon>
        <taxon>Pentapetalae</taxon>
        <taxon>rosids</taxon>
        <taxon>fabids</taxon>
        <taxon>Fabales</taxon>
        <taxon>Fabaceae</taxon>
        <taxon>Papilionoideae</taxon>
        <taxon>50 kb inversion clade</taxon>
        <taxon>genistoids sensu lato</taxon>
        <taxon>core genistoids</taxon>
        <taxon>Crotalarieae</taxon>
        <taxon>Crotalaria</taxon>
    </lineage>
</organism>
<evidence type="ECO:0000313" key="2">
    <source>
        <dbReference type="EMBL" id="KAK7276759.1"/>
    </source>
</evidence>
<accession>A0AAN9IFQ6</accession>
<sequence length="149" mass="16974">MQMQKLRVDTTFLCSPPHNNTPPCVVGLRFDPNTTQHPLLSLSLSLSLSPSLYFSCLFPFFIHYISLHIISFIFAFFSLFFLVSSIANQASFPACSSSVPVVVPQQYPPTILSPFLFSPLKNLSFFFYFPSKLDFCLAFPSKFCFFCFF</sequence>
<protein>
    <recommendedName>
        <fullName evidence="4">Transmembrane protein</fullName>
    </recommendedName>
</protein>
<feature type="transmembrane region" description="Helical" evidence="1">
    <location>
        <begin position="39"/>
        <end position="62"/>
    </location>
</feature>
<comment type="caution">
    <text evidence="2">The sequence shown here is derived from an EMBL/GenBank/DDBJ whole genome shotgun (WGS) entry which is preliminary data.</text>
</comment>
<evidence type="ECO:0000313" key="3">
    <source>
        <dbReference type="Proteomes" id="UP001372338"/>
    </source>
</evidence>
<keyword evidence="1" id="KW-0472">Membrane</keyword>
<gene>
    <name evidence="2" type="ORF">RIF29_17905</name>
</gene>
<name>A0AAN9IFQ6_CROPI</name>